<dbReference type="InterPro" id="IPR032675">
    <property type="entry name" value="LRR_dom_sf"/>
</dbReference>
<comment type="caution">
    <text evidence="1">The sequence shown here is derived from an EMBL/GenBank/DDBJ whole genome shotgun (WGS) entry which is preliminary data.</text>
</comment>
<sequence>MAFQFVLDMYKFLLEILADIDWGGSTPRLIKPRAPRQRDDSKPSLNNLGDYLIMIIFEQVCLESPRSMNNLALVSSHYYHIARYCRHREISLNISESNKDWLQKQLAYIVKSGLSSAVRRINMRGHEDQENVEAVLQFLQKTTGLRDLEWLNDGPPISSIGVPEKVIVALRPRKLVRLHASLKQETIQINKPVPKFISPLQIGCENLYSLRMCLSFSPDTASGMIQILKRILLSSPNVRRLAINQGNRRRGCDPRPHLGYFGLGFVDGERSPALEELELHKYVFGTHGQLGVESVRYTHSGERCPGREEEDYWVETFDWSRLRKLRTDERDFALKLAPKLISLDEASFTECPEDTDDSYPRKFFREFYGAVANAPSTVILPTFSSLGVDGIIEQASKLKVLRIHRHQSVGWAARTIDAPSLHKIQEECPLIEELVLDIKRQDDWPYEILDILAGFRKLRSLTIWFELLQDGRTNGDFIRPHLTYFAAEKLFIYIRSRRPSSFLPLKKLKLHCGTKRWRGDLLQGRWPRSNVSTYVCQPSENCDEAADGMFTITCLELKKHENAILERMRCNGEAAPADLSTGLRIAINGPMILDELDED</sequence>
<proteinExistence type="predicted"/>
<name>A0ABY6U0F8_BIOOC</name>
<keyword evidence="2" id="KW-1185">Reference proteome</keyword>
<reference evidence="1 2" key="1">
    <citation type="submission" date="2019-06" db="EMBL/GenBank/DDBJ databases">
        <authorList>
            <person name="Broberg M."/>
        </authorList>
    </citation>
    <scope>NUCLEOTIDE SEQUENCE [LARGE SCALE GENOMIC DNA]</scope>
</reference>
<gene>
    <name evidence="1" type="ORF">CLO192961_LOCUS125339</name>
</gene>
<dbReference type="Proteomes" id="UP000766486">
    <property type="component" value="Unassembled WGS sequence"/>
</dbReference>
<evidence type="ECO:0008006" key="3">
    <source>
        <dbReference type="Google" id="ProtNLM"/>
    </source>
</evidence>
<dbReference type="EMBL" id="CABFNS010000711">
    <property type="protein sequence ID" value="VUC23763.1"/>
    <property type="molecule type" value="Genomic_DNA"/>
</dbReference>
<evidence type="ECO:0000313" key="1">
    <source>
        <dbReference type="EMBL" id="VUC23763.1"/>
    </source>
</evidence>
<accession>A0ABY6U0F8</accession>
<dbReference type="Gene3D" id="3.80.10.10">
    <property type="entry name" value="Ribonuclease Inhibitor"/>
    <property type="match status" value="1"/>
</dbReference>
<evidence type="ECO:0000313" key="2">
    <source>
        <dbReference type="Proteomes" id="UP000766486"/>
    </source>
</evidence>
<organism evidence="1 2">
    <name type="scientific">Bionectria ochroleuca</name>
    <name type="common">Gliocladium roseum</name>
    <dbReference type="NCBI Taxonomy" id="29856"/>
    <lineage>
        <taxon>Eukaryota</taxon>
        <taxon>Fungi</taxon>
        <taxon>Dikarya</taxon>
        <taxon>Ascomycota</taxon>
        <taxon>Pezizomycotina</taxon>
        <taxon>Sordariomycetes</taxon>
        <taxon>Hypocreomycetidae</taxon>
        <taxon>Hypocreales</taxon>
        <taxon>Bionectriaceae</taxon>
        <taxon>Clonostachys</taxon>
    </lineage>
</organism>
<protein>
    <recommendedName>
        <fullName evidence="3">F-box domain-containing protein</fullName>
    </recommendedName>
</protein>